<gene>
    <name evidence="1" type="ORF">HPB49_011997</name>
</gene>
<evidence type="ECO:0000313" key="2">
    <source>
        <dbReference type="Proteomes" id="UP000821865"/>
    </source>
</evidence>
<evidence type="ECO:0000313" key="1">
    <source>
        <dbReference type="EMBL" id="KAH7937423.1"/>
    </source>
</evidence>
<dbReference type="EMBL" id="CM023477">
    <property type="protein sequence ID" value="KAH7937423.1"/>
    <property type="molecule type" value="Genomic_DNA"/>
</dbReference>
<dbReference type="Proteomes" id="UP000821865">
    <property type="component" value="Chromosome 8"/>
</dbReference>
<proteinExistence type="predicted"/>
<reference evidence="1" key="1">
    <citation type="submission" date="2020-05" db="EMBL/GenBank/DDBJ databases">
        <title>Large-scale comparative analyses of tick genomes elucidate their genetic diversity and vector capacities.</title>
        <authorList>
            <person name="Jia N."/>
            <person name="Wang J."/>
            <person name="Shi W."/>
            <person name="Du L."/>
            <person name="Sun Y."/>
            <person name="Zhan W."/>
            <person name="Jiang J."/>
            <person name="Wang Q."/>
            <person name="Zhang B."/>
            <person name="Ji P."/>
            <person name="Sakyi L.B."/>
            <person name="Cui X."/>
            <person name="Yuan T."/>
            <person name="Jiang B."/>
            <person name="Yang W."/>
            <person name="Lam T.T.-Y."/>
            <person name="Chang Q."/>
            <person name="Ding S."/>
            <person name="Wang X."/>
            <person name="Zhu J."/>
            <person name="Ruan X."/>
            <person name="Zhao L."/>
            <person name="Wei J."/>
            <person name="Que T."/>
            <person name="Du C."/>
            <person name="Cheng J."/>
            <person name="Dai P."/>
            <person name="Han X."/>
            <person name="Huang E."/>
            <person name="Gao Y."/>
            <person name="Liu J."/>
            <person name="Shao H."/>
            <person name="Ye R."/>
            <person name="Li L."/>
            <person name="Wei W."/>
            <person name="Wang X."/>
            <person name="Wang C."/>
            <person name="Yang T."/>
            <person name="Huo Q."/>
            <person name="Li W."/>
            <person name="Guo W."/>
            <person name="Chen H."/>
            <person name="Zhou L."/>
            <person name="Ni X."/>
            <person name="Tian J."/>
            <person name="Zhou Y."/>
            <person name="Sheng Y."/>
            <person name="Liu T."/>
            <person name="Pan Y."/>
            <person name="Xia L."/>
            <person name="Li J."/>
            <person name="Zhao F."/>
            <person name="Cao W."/>
        </authorList>
    </citation>
    <scope>NUCLEOTIDE SEQUENCE</scope>
    <source>
        <strain evidence="1">Dsil-2018</strain>
    </source>
</reference>
<accession>A0ACB8C909</accession>
<comment type="caution">
    <text evidence="1">The sequence shown here is derived from an EMBL/GenBank/DDBJ whole genome shotgun (WGS) entry which is preliminary data.</text>
</comment>
<sequence length="378" mass="43975">MCVRDAVEQSNGKFPSFREPREIGNFSLLGEQREYVDGAAQMKYLRMPNQRHRLMWDLNRGYEVAVRRDRSLNERLDNLLRWILRNKDKFLLSSAAQPSGDPPPPSEPQRQGAQYANWRPSRISCHHCTLLQQPQWLRPFVRPSGYLILPDFLHISAVLADTVVPRRMSKPFCDETSFLFFLRHNITGSALDSLLLHTDFVCYRGLLTRLACTAYEAREDWLLAACRFRGSIYLCAFETESERKRRLEDAADPRRDRMSFWGYKFEQYMVSAEPEGVPDVDAVVNECEEYCIVVRSRLESHSLVFGAEVDGVDPRVHRHGRQSQPGSTGSYVELKTSRDCLSEQQYRNFCRFKLLKWWRSPSWWGSHECCVASVTTMV</sequence>
<organism evidence="1 2">
    <name type="scientific">Dermacentor silvarum</name>
    <name type="common">Tick</name>
    <dbReference type="NCBI Taxonomy" id="543639"/>
    <lineage>
        <taxon>Eukaryota</taxon>
        <taxon>Metazoa</taxon>
        <taxon>Ecdysozoa</taxon>
        <taxon>Arthropoda</taxon>
        <taxon>Chelicerata</taxon>
        <taxon>Arachnida</taxon>
        <taxon>Acari</taxon>
        <taxon>Parasitiformes</taxon>
        <taxon>Ixodida</taxon>
        <taxon>Ixodoidea</taxon>
        <taxon>Ixodidae</taxon>
        <taxon>Rhipicephalinae</taxon>
        <taxon>Dermacentor</taxon>
    </lineage>
</organism>
<keyword evidence="2" id="KW-1185">Reference proteome</keyword>
<protein>
    <submittedName>
        <fullName evidence="1">Uncharacterized protein</fullName>
    </submittedName>
</protein>
<name>A0ACB8C909_DERSI</name>